<evidence type="ECO:0000313" key="2">
    <source>
        <dbReference type="Proteomes" id="UP000051672"/>
    </source>
</evidence>
<comment type="caution">
    <text evidence="1">The sequence shown here is derived from an EMBL/GenBank/DDBJ whole genome shotgun (WGS) entry which is preliminary data.</text>
</comment>
<dbReference type="AlphaFoldDB" id="A0A0R2AYD0"/>
<dbReference type="PATRIC" id="fig|1423727.3.peg.904"/>
<sequence>MGYGIPGINWITVSNSANITSAKAQLFADIDSETGEVKLYVQPEDLEKLKRLF</sequence>
<dbReference type="EMBL" id="AYZQ01000002">
    <property type="protein sequence ID" value="KRM71919.1"/>
    <property type="molecule type" value="Genomic_DNA"/>
</dbReference>
<organism evidence="1 2">
    <name type="scientific">Lacticaseibacillus brantae DSM 23927</name>
    <dbReference type="NCBI Taxonomy" id="1423727"/>
    <lineage>
        <taxon>Bacteria</taxon>
        <taxon>Bacillati</taxon>
        <taxon>Bacillota</taxon>
        <taxon>Bacilli</taxon>
        <taxon>Lactobacillales</taxon>
        <taxon>Lactobacillaceae</taxon>
        <taxon>Lacticaseibacillus</taxon>
    </lineage>
</organism>
<gene>
    <name evidence="1" type="ORF">FC34_GL000898</name>
</gene>
<dbReference type="Proteomes" id="UP000051672">
    <property type="component" value="Unassembled WGS sequence"/>
</dbReference>
<reference evidence="1 2" key="1">
    <citation type="journal article" date="2015" name="Genome Announc.">
        <title>Expanding the biotechnology potential of lactobacilli through comparative genomics of 213 strains and associated genera.</title>
        <authorList>
            <person name="Sun Z."/>
            <person name="Harris H.M."/>
            <person name="McCann A."/>
            <person name="Guo C."/>
            <person name="Argimon S."/>
            <person name="Zhang W."/>
            <person name="Yang X."/>
            <person name="Jeffery I.B."/>
            <person name="Cooney J.C."/>
            <person name="Kagawa T.F."/>
            <person name="Liu W."/>
            <person name="Song Y."/>
            <person name="Salvetti E."/>
            <person name="Wrobel A."/>
            <person name="Rasinkangas P."/>
            <person name="Parkhill J."/>
            <person name="Rea M.C."/>
            <person name="O'Sullivan O."/>
            <person name="Ritari J."/>
            <person name="Douillard F.P."/>
            <person name="Paul Ross R."/>
            <person name="Yang R."/>
            <person name="Briner A.E."/>
            <person name="Felis G.E."/>
            <person name="de Vos W.M."/>
            <person name="Barrangou R."/>
            <person name="Klaenhammer T.R."/>
            <person name="Caufield P.W."/>
            <person name="Cui Y."/>
            <person name="Zhang H."/>
            <person name="O'Toole P.W."/>
        </authorList>
    </citation>
    <scope>NUCLEOTIDE SEQUENCE [LARGE SCALE GENOMIC DNA]</scope>
    <source>
        <strain evidence="1 2">DSM 23927</strain>
    </source>
</reference>
<name>A0A0R2AYD0_9LACO</name>
<protein>
    <submittedName>
        <fullName evidence="1">Uncharacterized protein</fullName>
    </submittedName>
</protein>
<keyword evidence="2" id="KW-1185">Reference proteome</keyword>
<evidence type="ECO:0000313" key="1">
    <source>
        <dbReference type="EMBL" id="KRM71919.1"/>
    </source>
</evidence>
<accession>A0A0R2AYD0</accession>
<proteinExistence type="predicted"/>